<keyword evidence="4" id="KW-1185">Reference proteome</keyword>
<sequence>MTDTLHRQLIQIVVSNDMKTDGNDNLLQLICKGDNDNPDLVKELVRLGYPIHERFHFRLKHPIVYAVENGHTEITRYLLKYDVDILSLDHCLNTSIVRGFFSIFELLYPKCFNMYNCLKLACKHGRLEFVEKLMKDPHISINVQDSDCISPLMYACQSGNIDIIKLFFDKKEHQPNLKDKRGQTAFIHAITSNHYDIVEYLLKTNSKYGDMTDFYGRNAVDHAAINERTEIFKLLIANDLTPNIENYKAEKILIEHMKHTYNLQLWICQAAEHSKK</sequence>
<gene>
    <name evidence="3" type="ORF">TetV_447</name>
</gene>
<dbReference type="Gene3D" id="1.25.40.20">
    <property type="entry name" value="Ankyrin repeat-containing domain"/>
    <property type="match status" value="2"/>
</dbReference>
<name>A0A2P0VP31_9VIRU</name>
<proteinExistence type="predicted"/>
<organism evidence="3">
    <name type="scientific">Tetraselmis virus 1</name>
    <dbReference type="NCBI Taxonomy" id="2060617"/>
    <lineage>
        <taxon>Viruses</taxon>
        <taxon>Varidnaviria</taxon>
        <taxon>Bamfordvirae</taxon>
        <taxon>Nucleocytoviricota</taxon>
        <taxon>Megaviricetes</taxon>
        <taxon>Imitervirales</taxon>
        <taxon>Allomimiviridae</taxon>
        <taxon>Oceanusvirus</taxon>
        <taxon>Oceanusvirus kaneohense</taxon>
    </lineage>
</organism>
<dbReference type="InterPro" id="IPR051637">
    <property type="entry name" value="Ank_repeat_dom-contain_49"/>
</dbReference>
<evidence type="ECO:0000256" key="2">
    <source>
        <dbReference type="ARBA" id="ARBA00023043"/>
    </source>
</evidence>
<dbReference type="PANTHER" id="PTHR24180">
    <property type="entry name" value="CYCLIN-DEPENDENT KINASE INHIBITOR 2C-RELATED"/>
    <property type="match status" value="1"/>
</dbReference>
<dbReference type="Pfam" id="PF12796">
    <property type="entry name" value="Ank_2"/>
    <property type="match status" value="1"/>
</dbReference>
<dbReference type="Proteomes" id="UP000244773">
    <property type="component" value="Segment"/>
</dbReference>
<keyword evidence="2" id="KW-0040">ANK repeat</keyword>
<protein>
    <submittedName>
        <fullName evidence="3">Ankyrin repeat-containing protein</fullName>
    </submittedName>
</protein>
<dbReference type="SUPFAM" id="SSF48403">
    <property type="entry name" value="Ankyrin repeat"/>
    <property type="match status" value="1"/>
</dbReference>
<keyword evidence="1" id="KW-0677">Repeat</keyword>
<evidence type="ECO:0000313" key="3">
    <source>
        <dbReference type="EMBL" id="AUF82529.1"/>
    </source>
</evidence>
<dbReference type="SMART" id="SM00248">
    <property type="entry name" value="ANK"/>
    <property type="match status" value="6"/>
</dbReference>
<reference evidence="3" key="1">
    <citation type="journal article" date="2018" name="Virology">
        <title>A giant virus infecting green algae encodes key fermentation genes.</title>
        <authorList>
            <person name="Schvarcz C.R."/>
            <person name="Steward G.F."/>
        </authorList>
    </citation>
    <scope>NUCLEOTIDE SEQUENCE [LARGE SCALE GENOMIC DNA]</scope>
</reference>
<dbReference type="InterPro" id="IPR036770">
    <property type="entry name" value="Ankyrin_rpt-contain_sf"/>
</dbReference>
<accession>A0A2P0VP31</accession>
<evidence type="ECO:0000256" key="1">
    <source>
        <dbReference type="ARBA" id="ARBA00022737"/>
    </source>
</evidence>
<dbReference type="InterPro" id="IPR002110">
    <property type="entry name" value="Ankyrin_rpt"/>
</dbReference>
<dbReference type="Pfam" id="PF00023">
    <property type="entry name" value="Ank"/>
    <property type="match status" value="1"/>
</dbReference>
<dbReference type="EMBL" id="KY322437">
    <property type="protein sequence ID" value="AUF82529.1"/>
    <property type="molecule type" value="Genomic_DNA"/>
</dbReference>
<evidence type="ECO:0000313" key="4">
    <source>
        <dbReference type="Proteomes" id="UP000244773"/>
    </source>
</evidence>
<dbReference type="PANTHER" id="PTHR24180:SF45">
    <property type="entry name" value="POLY [ADP-RIBOSE] POLYMERASE TANKYRASE"/>
    <property type="match status" value="1"/>
</dbReference>